<feature type="transmembrane region" description="Helical" evidence="6">
    <location>
        <begin position="76"/>
        <end position="96"/>
    </location>
</feature>
<evidence type="ECO:0000259" key="8">
    <source>
        <dbReference type="PROSITE" id="PS51635"/>
    </source>
</evidence>
<evidence type="ECO:0000256" key="3">
    <source>
        <dbReference type="ARBA" id="ARBA00022963"/>
    </source>
</evidence>
<dbReference type="Gene3D" id="3.40.1090.10">
    <property type="entry name" value="Cytosolic phospholipase A2 catalytic domain"/>
    <property type="match status" value="2"/>
</dbReference>
<dbReference type="Proteomes" id="UP000736335">
    <property type="component" value="Unassembled WGS sequence"/>
</dbReference>
<feature type="domain" description="PNPLA" evidence="8">
    <location>
        <begin position="251"/>
        <end position="442"/>
    </location>
</feature>
<dbReference type="GO" id="GO:0004806">
    <property type="term" value="F:triacylglycerol lipase activity"/>
    <property type="evidence" value="ECO:0007669"/>
    <property type="project" value="InterPro"/>
</dbReference>
<evidence type="ECO:0000256" key="6">
    <source>
        <dbReference type="RuleBase" id="RU362055"/>
    </source>
</evidence>
<keyword evidence="10" id="KW-1185">Reference proteome</keyword>
<dbReference type="PROSITE" id="PS51635">
    <property type="entry name" value="PNPLA"/>
    <property type="match status" value="1"/>
</dbReference>
<feature type="transmembrane region" description="Helical" evidence="6">
    <location>
        <begin position="244"/>
        <end position="264"/>
    </location>
</feature>
<feature type="non-terminal residue" evidence="9">
    <location>
        <position position="1"/>
    </location>
</feature>
<dbReference type="Pfam" id="PF01734">
    <property type="entry name" value="Patatin"/>
    <property type="match status" value="1"/>
</dbReference>
<dbReference type="CDD" id="cd07232">
    <property type="entry name" value="Pat_PLPL"/>
    <property type="match status" value="1"/>
</dbReference>
<dbReference type="SUPFAM" id="SSF52151">
    <property type="entry name" value="FabD/lysophospholipase-like"/>
    <property type="match status" value="1"/>
</dbReference>
<feature type="short sequence motif" description="GXSXG" evidence="5">
    <location>
        <begin position="282"/>
        <end position="286"/>
    </location>
</feature>
<dbReference type="InterPro" id="IPR021771">
    <property type="entry name" value="Triacylglycerol_lipase_N"/>
</dbReference>
<dbReference type="EC" id="3.1.1.-" evidence="6"/>
<accession>A0A9P6L2A8</accession>
<gene>
    <name evidence="9" type="ORF">BJ322DRAFT_1012106</name>
</gene>
<evidence type="ECO:0000256" key="5">
    <source>
        <dbReference type="PROSITE-ProRule" id="PRU01161"/>
    </source>
</evidence>
<feature type="region of interest" description="Disordered" evidence="7">
    <location>
        <begin position="757"/>
        <end position="805"/>
    </location>
</feature>
<evidence type="ECO:0000256" key="4">
    <source>
        <dbReference type="ARBA" id="ARBA00023098"/>
    </source>
</evidence>
<dbReference type="OrthoDB" id="15478at2759"/>
<dbReference type="InterPro" id="IPR050301">
    <property type="entry name" value="NTE"/>
</dbReference>
<feature type="compositionally biased region" description="Polar residues" evidence="7">
    <location>
        <begin position="609"/>
        <end position="621"/>
    </location>
</feature>
<feature type="region of interest" description="Disordered" evidence="7">
    <location>
        <begin position="592"/>
        <end position="642"/>
    </location>
</feature>
<feature type="active site" description="Nucleophile" evidence="5">
    <location>
        <position position="284"/>
    </location>
</feature>
<feature type="region of interest" description="Disordered" evidence="7">
    <location>
        <begin position="818"/>
        <end position="841"/>
    </location>
</feature>
<comment type="subcellular location">
    <subcellularLocation>
        <location evidence="6">Membrane</location>
        <topology evidence="6">Single-pass membrane protein</topology>
    </subcellularLocation>
</comment>
<evidence type="ECO:0000256" key="7">
    <source>
        <dbReference type="SAM" id="MobiDB-lite"/>
    </source>
</evidence>
<reference evidence="9" key="2">
    <citation type="submission" date="2020-11" db="EMBL/GenBank/DDBJ databases">
        <authorList>
            <consortium name="DOE Joint Genome Institute"/>
            <person name="Kuo A."/>
            <person name="Miyauchi S."/>
            <person name="Kiss E."/>
            <person name="Drula E."/>
            <person name="Kohler A."/>
            <person name="Sanchez-Garcia M."/>
            <person name="Andreopoulos B."/>
            <person name="Barry K.W."/>
            <person name="Bonito G."/>
            <person name="Buee M."/>
            <person name="Carver A."/>
            <person name="Chen C."/>
            <person name="Cichocki N."/>
            <person name="Clum A."/>
            <person name="Culley D."/>
            <person name="Crous P.W."/>
            <person name="Fauchery L."/>
            <person name="Girlanda M."/>
            <person name="Hayes R."/>
            <person name="Keri Z."/>
            <person name="Labutti K."/>
            <person name="Lipzen A."/>
            <person name="Lombard V."/>
            <person name="Magnuson J."/>
            <person name="Maillard F."/>
            <person name="Morin E."/>
            <person name="Murat C."/>
            <person name="Nolan M."/>
            <person name="Ohm R."/>
            <person name="Pangilinan J."/>
            <person name="Pereira M."/>
            <person name="Perotto S."/>
            <person name="Peter M."/>
            <person name="Riley R."/>
            <person name="Sitrit Y."/>
            <person name="Stielow B."/>
            <person name="Szollosi G."/>
            <person name="Zifcakova L."/>
            <person name="Stursova M."/>
            <person name="Spatafora J.W."/>
            <person name="Tedersoo L."/>
            <person name="Vaario L.-M."/>
            <person name="Yamada A."/>
            <person name="Yan M."/>
            <person name="Wang P."/>
            <person name="Xu J."/>
            <person name="Bruns T."/>
            <person name="Baldrian P."/>
            <person name="Vilgalys R."/>
            <person name="Henrissat B."/>
            <person name="Grigoriev I.V."/>
            <person name="Hibbett D."/>
            <person name="Nagy L.G."/>
            <person name="Martin F.M."/>
        </authorList>
    </citation>
    <scope>NUCLEOTIDE SEQUENCE</scope>
    <source>
        <strain evidence="9">UH-Tt-Lm1</strain>
    </source>
</reference>
<dbReference type="InterPro" id="IPR002641">
    <property type="entry name" value="PNPLA_dom"/>
</dbReference>
<keyword evidence="4 5" id="KW-0443">Lipid metabolism</keyword>
<comment type="caution">
    <text evidence="9">The sequence shown here is derived from an EMBL/GenBank/DDBJ whole genome shotgun (WGS) entry which is preliminary data.</text>
</comment>
<evidence type="ECO:0000256" key="2">
    <source>
        <dbReference type="ARBA" id="ARBA00022801"/>
    </source>
</evidence>
<evidence type="ECO:0000256" key="1">
    <source>
        <dbReference type="ARBA" id="ARBA00006104"/>
    </source>
</evidence>
<feature type="region of interest" description="Disordered" evidence="7">
    <location>
        <begin position="655"/>
        <end position="693"/>
    </location>
</feature>
<sequence>RHMETYAHFLSMADSEINEVLSPVVQPDTPLLEPRRFRKVSALSDFAPVNLKVRKRKRGERTDERRQELLYLLVRWPLLFLIFVIILAEFGFYVFIRQIVNAKEWLSAWRGRKGLLRVQLRGAKTYQEWKDVAQTLDEYLKFDAWKAVDEDNLYDWKLISKVRRSLKALREKNDVRGLLGVLEMCVRDNFGGVESSRLYSETFYGTKCLIELFTDEQERALRYIRKSNAISIEEKKRFYRSVNINLGATALCLSGGASFGYYHFGVVKAFLDANLLPRVVSGTSAGGLVASFACCYTEDELKTLLVPGLADRITACEEPFSVWFKRFWTTGARFDTLAWAKKCTFFTRGSLTFREAYIRTGRILNISVIPADRHSPTKLLNYMTAPDCVIWSALLASAAVPGILNSVVLMQKMKDGTITPWSWGSKFRDGSLRVDIPVQALNLYFNVTHPIVSQVNPHVHLFFFAPQGSAGKPVAHRKGKGRGWRGNFLLSAAEQWLKLELTKNFKLIRDLDLLPQLLGQDWSSVFLQRFDGTVTIWPRTRFTDWFRILSDPDPPELERMMRVGQLVTWPKLHMIQNRHRIENEVLLGRQAVRSVPQNKDKGREAAKPQSGQLPQSITGTRLPQDGTDTGPVPTTSEAPMSMDTDAEDAFKKGSHWFFKRDPNRSGSLTPRDKGAEPRDSRHVNGVATQPPTWRRSWSSFFHAQGADQALTTPQQTVAEPAEQPDEAVTQNVMLPSSPSIFNRIRRKSALSSPFSTLRHTAARVSSRPGSERGAEDTQGIWSSDTSSDEDLPSPEWRGSRLLQSPSLGKFEDIDDISFLSAPNDGHASQDVEAEGVGPGSC</sequence>
<keyword evidence="2 5" id="KW-0378">Hydrolase</keyword>
<dbReference type="AlphaFoldDB" id="A0A9P6L2A8"/>
<dbReference type="PANTHER" id="PTHR14226">
    <property type="entry name" value="NEUROPATHY TARGET ESTERASE/SWISS CHEESE D.MELANOGASTER"/>
    <property type="match status" value="1"/>
</dbReference>
<dbReference type="PANTHER" id="PTHR14226:SF66">
    <property type="entry name" value="TRIACYLGLYCEROL LIPASE PTL2"/>
    <property type="match status" value="1"/>
</dbReference>
<dbReference type="Pfam" id="PF11815">
    <property type="entry name" value="DUF3336"/>
    <property type="match status" value="1"/>
</dbReference>
<keyword evidence="3 5" id="KW-0442">Lipid degradation</keyword>
<keyword evidence="6" id="KW-0812">Transmembrane</keyword>
<dbReference type="GO" id="GO:0016042">
    <property type="term" value="P:lipid catabolic process"/>
    <property type="evidence" value="ECO:0007669"/>
    <property type="project" value="UniProtKB-UniRule"/>
</dbReference>
<name>A0A9P6L2A8_9AGAM</name>
<evidence type="ECO:0000313" key="10">
    <source>
        <dbReference type="Proteomes" id="UP000736335"/>
    </source>
</evidence>
<dbReference type="GO" id="GO:0006641">
    <property type="term" value="P:triglyceride metabolic process"/>
    <property type="evidence" value="ECO:0007669"/>
    <property type="project" value="UniProtKB-ARBA"/>
</dbReference>
<feature type="active site" description="Proton acceptor" evidence="5">
    <location>
        <position position="429"/>
    </location>
</feature>
<dbReference type="EMBL" id="WIUZ02000017">
    <property type="protein sequence ID" value="KAF9780162.1"/>
    <property type="molecule type" value="Genomic_DNA"/>
</dbReference>
<proteinExistence type="inferred from homology"/>
<reference evidence="9" key="1">
    <citation type="journal article" date="2020" name="Nat. Commun.">
        <title>Large-scale genome sequencing of mycorrhizal fungi provides insights into the early evolution of symbiotic traits.</title>
        <authorList>
            <person name="Miyauchi S."/>
            <person name="Kiss E."/>
            <person name="Kuo A."/>
            <person name="Drula E."/>
            <person name="Kohler A."/>
            <person name="Sanchez-Garcia M."/>
            <person name="Morin E."/>
            <person name="Andreopoulos B."/>
            <person name="Barry K.W."/>
            <person name="Bonito G."/>
            <person name="Buee M."/>
            <person name="Carver A."/>
            <person name="Chen C."/>
            <person name="Cichocki N."/>
            <person name="Clum A."/>
            <person name="Culley D."/>
            <person name="Crous P.W."/>
            <person name="Fauchery L."/>
            <person name="Girlanda M."/>
            <person name="Hayes R.D."/>
            <person name="Keri Z."/>
            <person name="LaButti K."/>
            <person name="Lipzen A."/>
            <person name="Lombard V."/>
            <person name="Magnuson J."/>
            <person name="Maillard F."/>
            <person name="Murat C."/>
            <person name="Nolan M."/>
            <person name="Ohm R.A."/>
            <person name="Pangilinan J."/>
            <person name="Pereira M.F."/>
            <person name="Perotto S."/>
            <person name="Peter M."/>
            <person name="Pfister S."/>
            <person name="Riley R."/>
            <person name="Sitrit Y."/>
            <person name="Stielow J.B."/>
            <person name="Szollosi G."/>
            <person name="Zifcakova L."/>
            <person name="Stursova M."/>
            <person name="Spatafora J.W."/>
            <person name="Tedersoo L."/>
            <person name="Vaario L.M."/>
            <person name="Yamada A."/>
            <person name="Yan M."/>
            <person name="Wang P."/>
            <person name="Xu J."/>
            <person name="Bruns T."/>
            <person name="Baldrian P."/>
            <person name="Vilgalys R."/>
            <person name="Dunand C."/>
            <person name="Henrissat B."/>
            <person name="Grigoriev I.V."/>
            <person name="Hibbett D."/>
            <person name="Nagy L.G."/>
            <person name="Martin F.M."/>
        </authorList>
    </citation>
    <scope>NUCLEOTIDE SEQUENCE</scope>
    <source>
        <strain evidence="9">UH-Tt-Lm1</strain>
    </source>
</reference>
<comment type="function">
    <text evidence="6">Lipid hydrolase.</text>
</comment>
<dbReference type="GO" id="GO:0016020">
    <property type="term" value="C:membrane"/>
    <property type="evidence" value="ECO:0007669"/>
    <property type="project" value="UniProtKB-SubCell"/>
</dbReference>
<protein>
    <recommendedName>
        <fullName evidence="6">Patatin-like phospholipase domain-containing protein</fullName>
        <ecNumber evidence="6">3.1.1.-</ecNumber>
    </recommendedName>
</protein>
<evidence type="ECO:0000313" key="9">
    <source>
        <dbReference type="EMBL" id="KAF9780162.1"/>
    </source>
</evidence>
<keyword evidence="6" id="KW-1133">Transmembrane helix</keyword>
<keyword evidence="6" id="KW-0472">Membrane</keyword>
<dbReference type="InterPro" id="IPR016035">
    <property type="entry name" value="Acyl_Trfase/lysoPLipase"/>
</dbReference>
<feature type="compositionally biased region" description="Basic and acidic residues" evidence="7">
    <location>
        <begin position="670"/>
        <end position="682"/>
    </location>
</feature>
<organism evidence="9 10">
    <name type="scientific">Thelephora terrestris</name>
    <dbReference type="NCBI Taxonomy" id="56493"/>
    <lineage>
        <taxon>Eukaryota</taxon>
        <taxon>Fungi</taxon>
        <taxon>Dikarya</taxon>
        <taxon>Basidiomycota</taxon>
        <taxon>Agaricomycotina</taxon>
        <taxon>Agaricomycetes</taxon>
        <taxon>Thelephorales</taxon>
        <taxon>Thelephoraceae</taxon>
        <taxon>Thelephora</taxon>
    </lineage>
</organism>
<comment type="similarity">
    <text evidence="1 6">Belongs to the PLPL family.</text>
</comment>
<comment type="caution">
    <text evidence="5 6">Lacks conserved residue(s) required for the propagation of feature annotation.</text>
</comment>